<dbReference type="PANTHER" id="PTHR43265">
    <property type="entry name" value="ESTERASE ESTD"/>
    <property type="match status" value="1"/>
</dbReference>
<dbReference type="AlphaFoldDB" id="A0A9X7Z6M2"/>
<dbReference type="InterPro" id="IPR029058">
    <property type="entry name" value="AB_hydrolase_fold"/>
</dbReference>
<dbReference type="PANTHER" id="PTHR43265:SF1">
    <property type="entry name" value="ESTERASE ESTD"/>
    <property type="match status" value="1"/>
</dbReference>
<dbReference type="EMBL" id="CP071182">
    <property type="protein sequence ID" value="QSO48124.1"/>
    <property type="molecule type" value="Genomic_DNA"/>
</dbReference>
<dbReference type="InterPro" id="IPR000073">
    <property type="entry name" value="AB_hydrolase_1"/>
</dbReference>
<dbReference type="RefSeq" id="WP_206657461.1">
    <property type="nucleotide sequence ID" value="NZ_CP071182.1"/>
</dbReference>
<name>A0A9X7Z6M2_9BACL</name>
<dbReference type="Gene3D" id="3.40.50.1820">
    <property type="entry name" value="alpha/beta hydrolase"/>
    <property type="match status" value="1"/>
</dbReference>
<keyword evidence="2" id="KW-0378">Hydrolase</keyword>
<evidence type="ECO:0000313" key="3">
    <source>
        <dbReference type="Proteomes" id="UP000663505"/>
    </source>
</evidence>
<gene>
    <name evidence="2" type="ORF">JZ786_03680</name>
</gene>
<dbReference type="KEGG" id="afx:JZ786_03680"/>
<keyword evidence="3" id="KW-1185">Reference proteome</keyword>
<accession>A0A9X7Z6M2</accession>
<proteinExistence type="predicted"/>
<reference evidence="2 3" key="1">
    <citation type="submission" date="2021-02" db="EMBL/GenBank/DDBJ databases">
        <title>Alicyclobacillus curvatus sp. nov. and Alicyclobacillus mengziensis sp. nov., two acidophilic bacteria isolated from acid mine drainage.</title>
        <authorList>
            <person name="Huang Y."/>
        </authorList>
    </citation>
    <scope>NUCLEOTIDE SEQUENCE [LARGE SCALE GENOMIC DNA]</scope>
    <source>
        <strain evidence="2 3">S30H14</strain>
    </source>
</reference>
<dbReference type="Pfam" id="PF00561">
    <property type="entry name" value="Abhydrolase_1"/>
    <property type="match status" value="1"/>
</dbReference>
<dbReference type="GO" id="GO:0052689">
    <property type="term" value="F:carboxylic ester hydrolase activity"/>
    <property type="evidence" value="ECO:0007669"/>
    <property type="project" value="TreeGrafter"/>
</dbReference>
<dbReference type="InterPro" id="IPR053145">
    <property type="entry name" value="AB_hydrolase_Est10"/>
</dbReference>
<evidence type="ECO:0000313" key="2">
    <source>
        <dbReference type="EMBL" id="QSO48124.1"/>
    </source>
</evidence>
<dbReference type="Proteomes" id="UP000663505">
    <property type="component" value="Chromosome"/>
</dbReference>
<organism evidence="2 3">
    <name type="scientific">Alicyclobacillus mengziensis</name>
    <dbReference type="NCBI Taxonomy" id="2931921"/>
    <lineage>
        <taxon>Bacteria</taxon>
        <taxon>Bacillati</taxon>
        <taxon>Bacillota</taxon>
        <taxon>Bacilli</taxon>
        <taxon>Bacillales</taxon>
        <taxon>Alicyclobacillaceae</taxon>
        <taxon>Alicyclobacillus</taxon>
    </lineage>
</organism>
<sequence>MQKAIVLEHRGMTMRGMLHFPDGQSDQPVPAVILFHGFTGNKLEPHRLFLKISRALAAAGLACFRFDFLGSGESDGDFEDMTLSGEVSDANAILDMVKSYPGIDTDRVNLLGLSMGGLVASLVAGTRPSDVHRLVLMAPAATMYRIAAELDRKRAAGEIDAPEIEGKDVAYDNAGNLVGLSFVNELRHLDAYSVAKGYDGPVLLVHGTRDEAVPYQVSHEYKEKCYGDKATLHIIEGADHTFNSYAWETDVIYSVLEFLAQPE</sequence>
<evidence type="ECO:0000259" key="1">
    <source>
        <dbReference type="Pfam" id="PF00561"/>
    </source>
</evidence>
<feature type="domain" description="AB hydrolase-1" evidence="1">
    <location>
        <begin position="30"/>
        <end position="142"/>
    </location>
</feature>
<dbReference type="SUPFAM" id="SSF53474">
    <property type="entry name" value="alpha/beta-Hydrolases"/>
    <property type="match status" value="1"/>
</dbReference>
<protein>
    <submittedName>
        <fullName evidence="2">Alpha/beta fold hydrolase</fullName>
    </submittedName>
</protein>